<reference evidence="3" key="1">
    <citation type="journal article" date="2019" name="Int. J. Syst. Evol. Microbiol.">
        <title>The Global Catalogue of Microorganisms (GCM) 10K type strain sequencing project: providing services to taxonomists for standard genome sequencing and annotation.</title>
        <authorList>
            <consortium name="The Broad Institute Genomics Platform"/>
            <consortium name="The Broad Institute Genome Sequencing Center for Infectious Disease"/>
            <person name="Wu L."/>
            <person name="Ma J."/>
        </authorList>
    </citation>
    <scope>NUCLEOTIDE SEQUENCE [LARGE SCALE GENOMIC DNA]</scope>
    <source>
        <strain evidence="3">CGMCC 4.7020</strain>
    </source>
</reference>
<gene>
    <name evidence="2" type="ORF">ACFQ5X_48400</name>
</gene>
<evidence type="ECO:0000313" key="3">
    <source>
        <dbReference type="Proteomes" id="UP001597058"/>
    </source>
</evidence>
<dbReference type="RefSeq" id="WP_381236754.1">
    <property type="nucleotide sequence ID" value="NZ_JBHSKH010000037.1"/>
</dbReference>
<keyword evidence="3" id="KW-1185">Reference proteome</keyword>
<sequence>MDWFMAAVVGAAGGAAMESVDIVKAIKWHRQMPWNVQSDTIDPPRRQADVRPGEENLPAPGWKAYWVAGVLRLFVSGASTGAVAATYPQTTTPLVSFLLGLGALSAVQQATTLVPLMIKSAGRAALGGVVDEAQTRAQALQQNGQQPGPGQPAGALPEPQTGSSPPGNLQADTGVVVQQDPTGGGGVA</sequence>
<evidence type="ECO:0000313" key="2">
    <source>
        <dbReference type="EMBL" id="MFD1313506.1"/>
    </source>
</evidence>
<protein>
    <submittedName>
        <fullName evidence="2">Uncharacterized protein</fullName>
    </submittedName>
</protein>
<dbReference type="Proteomes" id="UP001597058">
    <property type="component" value="Unassembled WGS sequence"/>
</dbReference>
<feature type="compositionally biased region" description="Low complexity" evidence="1">
    <location>
        <begin position="140"/>
        <end position="160"/>
    </location>
</feature>
<feature type="compositionally biased region" description="Polar residues" evidence="1">
    <location>
        <begin position="161"/>
        <end position="171"/>
    </location>
</feature>
<feature type="region of interest" description="Disordered" evidence="1">
    <location>
        <begin position="140"/>
        <end position="188"/>
    </location>
</feature>
<evidence type="ECO:0000256" key="1">
    <source>
        <dbReference type="SAM" id="MobiDB-lite"/>
    </source>
</evidence>
<name>A0ABW3XVB3_9ACTN</name>
<organism evidence="2 3">
    <name type="scientific">Streptomyces kaempferi</name>
    <dbReference type="NCBI Taxonomy" id="333725"/>
    <lineage>
        <taxon>Bacteria</taxon>
        <taxon>Bacillati</taxon>
        <taxon>Actinomycetota</taxon>
        <taxon>Actinomycetes</taxon>
        <taxon>Kitasatosporales</taxon>
        <taxon>Streptomycetaceae</taxon>
        <taxon>Streptomyces</taxon>
    </lineage>
</organism>
<proteinExistence type="predicted"/>
<dbReference type="EMBL" id="JBHTMM010000206">
    <property type="protein sequence ID" value="MFD1313506.1"/>
    <property type="molecule type" value="Genomic_DNA"/>
</dbReference>
<accession>A0ABW3XVB3</accession>
<comment type="caution">
    <text evidence="2">The sequence shown here is derived from an EMBL/GenBank/DDBJ whole genome shotgun (WGS) entry which is preliminary data.</text>
</comment>